<keyword evidence="3" id="KW-1185">Reference proteome</keyword>
<evidence type="ECO:0000256" key="1">
    <source>
        <dbReference type="SAM" id="Phobius"/>
    </source>
</evidence>
<protein>
    <submittedName>
        <fullName evidence="2">FixH family protein</fullName>
    </submittedName>
</protein>
<dbReference type="InterPro" id="IPR008620">
    <property type="entry name" value="FixH"/>
</dbReference>
<dbReference type="EMBL" id="CP068047">
    <property type="protein sequence ID" value="QQR36195.1"/>
    <property type="molecule type" value="Genomic_DNA"/>
</dbReference>
<keyword evidence="1" id="KW-0472">Membrane</keyword>
<evidence type="ECO:0000313" key="3">
    <source>
        <dbReference type="Proteomes" id="UP000595460"/>
    </source>
</evidence>
<name>A0ABX7BW72_9HYPH</name>
<gene>
    <name evidence="2" type="ORF">JI749_00695</name>
</gene>
<accession>A0ABX7BW72</accession>
<dbReference type="InterPro" id="IPR018037">
    <property type="entry name" value="FixH_proteobacterial"/>
</dbReference>
<dbReference type="PIRSF" id="PIRSF011386">
    <property type="entry name" value="FixH"/>
    <property type="match status" value="1"/>
</dbReference>
<dbReference type="Proteomes" id="UP000595460">
    <property type="component" value="Chromosome"/>
</dbReference>
<reference evidence="2 3" key="1">
    <citation type="submission" date="2021-01" db="EMBL/GenBank/DDBJ databases">
        <title>Genome seq and assembly of Devosia sp. G19.</title>
        <authorList>
            <person name="Chhetri G."/>
        </authorList>
    </citation>
    <scope>NUCLEOTIDE SEQUENCE [LARGE SCALE GENOMIC DNA]</scope>
    <source>
        <strain evidence="2 3">G19</strain>
    </source>
</reference>
<proteinExistence type="predicted"/>
<dbReference type="RefSeq" id="WP_201657300.1">
    <property type="nucleotide sequence ID" value="NZ_CP068047.1"/>
</dbReference>
<keyword evidence="1" id="KW-1133">Transmembrane helix</keyword>
<feature type="transmembrane region" description="Helical" evidence="1">
    <location>
        <begin position="12"/>
        <end position="32"/>
    </location>
</feature>
<organism evidence="2 3">
    <name type="scientific">Devosia oryziradicis</name>
    <dbReference type="NCBI Taxonomy" id="2801335"/>
    <lineage>
        <taxon>Bacteria</taxon>
        <taxon>Pseudomonadati</taxon>
        <taxon>Pseudomonadota</taxon>
        <taxon>Alphaproteobacteria</taxon>
        <taxon>Hyphomicrobiales</taxon>
        <taxon>Devosiaceae</taxon>
        <taxon>Devosia</taxon>
    </lineage>
</organism>
<keyword evidence="1" id="KW-0812">Transmembrane</keyword>
<dbReference type="Pfam" id="PF05751">
    <property type="entry name" value="FixH"/>
    <property type="match status" value="1"/>
</dbReference>
<sequence>MASTSEFTGRHMLLVTGAFFGVVIGVNALMAVSASRTWTGLVVDNSYVASQEFQVKADAAHRQDAAGWTMDIAYRDGRLIVRIAEDGEPLDLQEVQAFVRRPVGGHDDITVPLSPGPSGYEGAVTLASGVWDITVTTAPTALGAIERETRITVR</sequence>
<evidence type="ECO:0000313" key="2">
    <source>
        <dbReference type="EMBL" id="QQR36195.1"/>
    </source>
</evidence>